<organism evidence="7">
    <name type="scientific">Tetraodon nigroviridis</name>
    <name type="common">Spotted green pufferfish</name>
    <name type="synonym">Chelonodon nigroviridis</name>
    <dbReference type="NCBI Taxonomy" id="99883"/>
    <lineage>
        <taxon>Eukaryota</taxon>
        <taxon>Metazoa</taxon>
        <taxon>Chordata</taxon>
        <taxon>Craniata</taxon>
        <taxon>Vertebrata</taxon>
        <taxon>Euteleostomi</taxon>
        <taxon>Actinopterygii</taxon>
        <taxon>Neopterygii</taxon>
        <taxon>Teleostei</taxon>
        <taxon>Neoteleostei</taxon>
        <taxon>Acanthomorphata</taxon>
        <taxon>Eupercaria</taxon>
        <taxon>Tetraodontiformes</taxon>
        <taxon>Tetradontoidea</taxon>
        <taxon>Tetraodontidae</taxon>
        <taxon>Tetraodon</taxon>
    </lineage>
</organism>
<evidence type="ECO:0000256" key="6">
    <source>
        <dbReference type="RuleBase" id="RU361113"/>
    </source>
</evidence>
<name>Q4S083_TETNG</name>
<dbReference type="Pfam" id="PF02487">
    <property type="entry name" value="CLN3"/>
    <property type="match status" value="1"/>
</dbReference>
<keyword evidence="4 6" id="KW-1133">Transmembrane helix</keyword>
<dbReference type="GO" id="GO:0012505">
    <property type="term" value="C:endomembrane system"/>
    <property type="evidence" value="ECO:0007669"/>
    <property type="project" value="UniProtKB-SubCell"/>
</dbReference>
<reference evidence="7" key="1">
    <citation type="journal article" date="2004" name="Nature">
        <title>Genome duplication in the teleost fish Tetraodon nigroviridis reveals the early vertebrate proto-karyotype.</title>
        <authorList>
            <person name="Jaillon O."/>
            <person name="Aury J.-M."/>
            <person name="Brunet F."/>
            <person name="Petit J.-L."/>
            <person name="Stange-Thomann N."/>
            <person name="Mauceli E."/>
            <person name="Bouneau L."/>
            <person name="Fischer C."/>
            <person name="Ozouf-Costaz C."/>
            <person name="Bernot A."/>
            <person name="Nicaud S."/>
            <person name="Jaffe D."/>
            <person name="Fisher S."/>
            <person name="Lutfalla G."/>
            <person name="Dossat C."/>
            <person name="Segurens B."/>
            <person name="Dasilva C."/>
            <person name="Salanoubat M."/>
            <person name="Levy M."/>
            <person name="Boudet N."/>
            <person name="Castellano S."/>
            <person name="Anthouard V."/>
            <person name="Jubin C."/>
            <person name="Castelli V."/>
            <person name="Katinka M."/>
            <person name="Vacherie B."/>
            <person name="Biemont C."/>
            <person name="Skalli Z."/>
            <person name="Cattolico L."/>
            <person name="Poulain J."/>
            <person name="De Berardinis V."/>
            <person name="Cruaud C."/>
            <person name="Duprat S."/>
            <person name="Brottier P."/>
            <person name="Coutanceau J.-P."/>
            <person name="Gouzy J."/>
            <person name="Parra G."/>
            <person name="Lardier G."/>
            <person name="Chapple C."/>
            <person name="McKernan K.J."/>
            <person name="McEwan P."/>
            <person name="Bosak S."/>
            <person name="Kellis M."/>
            <person name="Volff J.-N."/>
            <person name="Guigo R."/>
            <person name="Zody M.C."/>
            <person name="Mesirov J."/>
            <person name="Lindblad-Toh K."/>
            <person name="Birren B."/>
            <person name="Nusbaum C."/>
            <person name="Kahn D."/>
            <person name="Robinson-Rechavi M."/>
            <person name="Laudet V."/>
            <person name="Schachter V."/>
            <person name="Quetier F."/>
            <person name="Saurin W."/>
            <person name="Scarpelli C."/>
            <person name="Wincker P."/>
            <person name="Lander E.S."/>
            <person name="Weissenbach J."/>
            <person name="Roest Crollius H."/>
        </authorList>
    </citation>
    <scope>NUCLEOTIDE SEQUENCE [LARGE SCALE GENOMIC DNA]</scope>
</reference>
<dbReference type="PRINTS" id="PR01315">
    <property type="entry name" value="BATTENIN"/>
</dbReference>
<feature type="transmembrane region" description="Helical" evidence="6">
    <location>
        <begin position="129"/>
        <end position="147"/>
    </location>
</feature>
<dbReference type="OrthoDB" id="5965864at2759"/>
<dbReference type="EMBL" id="CAAE01014784">
    <property type="protein sequence ID" value="CAG05949.1"/>
    <property type="molecule type" value="Genomic_DNA"/>
</dbReference>
<feature type="transmembrane region" description="Helical" evidence="6">
    <location>
        <begin position="159"/>
        <end position="181"/>
    </location>
</feature>
<sequence length="184" mass="20731">QGLSKFMWPLCLVYFAEYFINQGLMELLYFPSFFLSHAEQYRWYQTLYQVGVLLSRSSLCCFKIRKLWILALLQVLNAVLLLLAVGYQLLPSAWLVFAIILYEGLLGGAAYVNTFFFISAEVSTRFSPLLVWIAGCEAALLSLLLQAEDKHREFSMATASVADSVGIALAALAAFPVHRYFCSL</sequence>
<dbReference type="KEGG" id="tng:GSTEN00026142G001"/>
<feature type="non-terminal residue" evidence="7">
    <location>
        <position position="1"/>
    </location>
</feature>
<evidence type="ECO:0000256" key="3">
    <source>
        <dbReference type="ARBA" id="ARBA00022692"/>
    </source>
</evidence>
<evidence type="ECO:0000256" key="4">
    <source>
        <dbReference type="ARBA" id="ARBA00022989"/>
    </source>
</evidence>
<dbReference type="GO" id="GO:0007040">
    <property type="term" value="P:lysosome organization"/>
    <property type="evidence" value="ECO:0007669"/>
    <property type="project" value="TreeGrafter"/>
</dbReference>
<proteinExistence type="inferred from homology"/>
<protein>
    <recommendedName>
        <fullName evidence="6">Battenin</fullName>
    </recommendedName>
</protein>
<keyword evidence="2" id="KW-0813">Transport</keyword>
<dbReference type="GO" id="GO:0005765">
    <property type="term" value="C:lysosomal membrane"/>
    <property type="evidence" value="ECO:0007669"/>
    <property type="project" value="UniProtKB-SubCell"/>
</dbReference>
<comment type="caution">
    <text evidence="7">The sequence shown here is derived from an EMBL/GenBank/DDBJ whole genome shotgun (WGS) entry which is preliminary data.</text>
</comment>
<dbReference type="PANTHER" id="PTHR10981">
    <property type="entry name" value="BATTENIN"/>
    <property type="match status" value="1"/>
</dbReference>
<feature type="transmembrane region" description="Helical" evidence="6">
    <location>
        <begin position="93"/>
        <end position="117"/>
    </location>
</feature>
<dbReference type="AlphaFoldDB" id="Q4S083"/>
<evidence type="ECO:0000313" key="7">
    <source>
        <dbReference type="EMBL" id="CAG05949.1"/>
    </source>
</evidence>
<accession>Q4S083</accession>
<dbReference type="GO" id="GO:0051453">
    <property type="term" value="P:regulation of intracellular pH"/>
    <property type="evidence" value="ECO:0007669"/>
    <property type="project" value="TreeGrafter"/>
</dbReference>
<comment type="caution">
    <text evidence="6">Lacks conserved residue(s) required for the propagation of feature annotation.</text>
</comment>
<reference evidence="7" key="2">
    <citation type="submission" date="2004-02" db="EMBL/GenBank/DDBJ databases">
        <authorList>
            <consortium name="Genoscope"/>
            <consortium name="Whitehead Institute Centre for Genome Research"/>
        </authorList>
    </citation>
    <scope>NUCLEOTIDE SEQUENCE</scope>
</reference>
<feature type="transmembrane region" description="Helical" evidence="6">
    <location>
        <begin position="6"/>
        <end position="30"/>
    </location>
</feature>
<dbReference type="InterPro" id="IPR003492">
    <property type="entry name" value="Battenin_disease_Cln3"/>
</dbReference>
<feature type="transmembrane region" description="Helical" evidence="6">
    <location>
        <begin position="67"/>
        <end position="87"/>
    </location>
</feature>
<comment type="subcellular location">
    <subcellularLocation>
        <location evidence="1">Endomembrane system</location>
        <topology evidence="1">Multi-pass membrane protein</topology>
    </subcellularLocation>
    <subcellularLocation>
        <location evidence="6">Lysosome membrane</location>
        <topology evidence="6">Multi-pass membrane protein</topology>
    </subcellularLocation>
</comment>
<evidence type="ECO:0000256" key="5">
    <source>
        <dbReference type="ARBA" id="ARBA00023136"/>
    </source>
</evidence>
<evidence type="ECO:0000256" key="2">
    <source>
        <dbReference type="ARBA" id="ARBA00022448"/>
    </source>
</evidence>
<evidence type="ECO:0000256" key="1">
    <source>
        <dbReference type="ARBA" id="ARBA00004127"/>
    </source>
</evidence>
<gene>
    <name evidence="7" type="ORF">GSTENG00026142001</name>
</gene>
<comment type="similarity">
    <text evidence="6">Belongs to the battenin family.</text>
</comment>
<dbReference type="PANTHER" id="PTHR10981:SF0">
    <property type="entry name" value="BATTENIN"/>
    <property type="match status" value="1"/>
</dbReference>
<keyword evidence="5 6" id="KW-0472">Membrane</keyword>
<keyword evidence="6" id="KW-0458">Lysosome</keyword>
<keyword evidence="3 6" id="KW-0812">Transmembrane</keyword>